<dbReference type="AlphaFoldDB" id="A0A922L1P8"/>
<evidence type="ECO:0000313" key="6">
    <source>
        <dbReference type="Proteomes" id="UP000790347"/>
    </source>
</evidence>
<evidence type="ECO:0000256" key="3">
    <source>
        <dbReference type="ARBA" id="ARBA00022679"/>
    </source>
</evidence>
<dbReference type="InterPro" id="IPR029063">
    <property type="entry name" value="SAM-dependent_MTases_sf"/>
</dbReference>
<dbReference type="InterPro" id="IPR013216">
    <property type="entry name" value="Methyltransf_11"/>
</dbReference>
<dbReference type="GO" id="GO:0008757">
    <property type="term" value="F:S-adenosylmethionine-dependent methyltransferase activity"/>
    <property type="evidence" value="ECO:0007669"/>
    <property type="project" value="InterPro"/>
</dbReference>
<dbReference type="Pfam" id="PF08241">
    <property type="entry name" value="Methyltransf_11"/>
    <property type="match status" value="1"/>
</dbReference>
<dbReference type="CDD" id="cd02440">
    <property type="entry name" value="AdoMet_MTases"/>
    <property type="match status" value="1"/>
</dbReference>
<evidence type="ECO:0000256" key="1">
    <source>
        <dbReference type="ARBA" id="ARBA00008361"/>
    </source>
</evidence>
<dbReference type="InterPro" id="IPR051419">
    <property type="entry name" value="Lys/N-term_MeTrsfase_sf"/>
</dbReference>
<dbReference type="PANTHER" id="PTHR12176">
    <property type="entry name" value="SAM-DEPENDENT METHYLTRANSFERASE SUPERFAMILY PROTEIN"/>
    <property type="match status" value="1"/>
</dbReference>
<comment type="similarity">
    <text evidence="1">Belongs to the methyltransferase superfamily.</text>
</comment>
<keyword evidence="6" id="KW-1185">Reference proteome</keyword>
<evidence type="ECO:0000256" key="2">
    <source>
        <dbReference type="ARBA" id="ARBA00022603"/>
    </source>
</evidence>
<dbReference type="Gene3D" id="3.40.50.150">
    <property type="entry name" value="Vaccinia Virus protein VP39"/>
    <property type="match status" value="1"/>
</dbReference>
<dbReference type="SUPFAM" id="SSF53335">
    <property type="entry name" value="S-adenosyl-L-methionine-dependent methyltransferases"/>
    <property type="match status" value="1"/>
</dbReference>
<keyword evidence="3" id="KW-0808">Transferase</keyword>
<name>A0A922L1P8_DERFA</name>
<gene>
    <name evidence="5" type="primary">ECE2_2</name>
    <name evidence="5" type="ORF">DERF_009618</name>
</gene>
<evidence type="ECO:0000313" key="5">
    <source>
        <dbReference type="EMBL" id="KAH9511147.1"/>
    </source>
</evidence>
<proteinExistence type="inferred from homology"/>
<accession>A0A922L1P8</accession>
<keyword evidence="2" id="KW-0489">Methyltransferase</keyword>
<reference evidence="5" key="1">
    <citation type="submission" date="2013-05" db="EMBL/GenBank/DDBJ databases">
        <authorList>
            <person name="Yim A.K.Y."/>
            <person name="Chan T.F."/>
            <person name="Ji K.M."/>
            <person name="Liu X.Y."/>
            <person name="Zhou J.W."/>
            <person name="Li R.Q."/>
            <person name="Yang K.Y."/>
            <person name="Li J."/>
            <person name="Li M."/>
            <person name="Law P.T.W."/>
            <person name="Wu Y.L."/>
            <person name="Cai Z.L."/>
            <person name="Qin H."/>
            <person name="Bao Y."/>
            <person name="Leung R.K.K."/>
            <person name="Ng P.K.S."/>
            <person name="Zou J."/>
            <person name="Zhong X.J."/>
            <person name="Ran P.X."/>
            <person name="Zhong N.S."/>
            <person name="Liu Z.G."/>
            <person name="Tsui S.K.W."/>
        </authorList>
    </citation>
    <scope>NUCLEOTIDE SEQUENCE</scope>
    <source>
        <strain evidence="5">Derf</strain>
        <tissue evidence="5">Whole organism</tissue>
    </source>
</reference>
<protein>
    <submittedName>
        <fullName evidence="5">Endothelin-converting enzyme 2, variant 2</fullName>
    </submittedName>
</protein>
<dbReference type="GO" id="GO:0032259">
    <property type="term" value="P:methylation"/>
    <property type="evidence" value="ECO:0007669"/>
    <property type="project" value="UniProtKB-KW"/>
</dbReference>
<feature type="domain" description="Methyltransferase type 11" evidence="4">
    <location>
        <begin position="55"/>
        <end position="149"/>
    </location>
</feature>
<organism evidence="5 6">
    <name type="scientific">Dermatophagoides farinae</name>
    <name type="common">American house dust mite</name>
    <dbReference type="NCBI Taxonomy" id="6954"/>
    <lineage>
        <taxon>Eukaryota</taxon>
        <taxon>Metazoa</taxon>
        <taxon>Ecdysozoa</taxon>
        <taxon>Arthropoda</taxon>
        <taxon>Chelicerata</taxon>
        <taxon>Arachnida</taxon>
        <taxon>Acari</taxon>
        <taxon>Acariformes</taxon>
        <taxon>Sarcoptiformes</taxon>
        <taxon>Astigmata</taxon>
        <taxon>Psoroptidia</taxon>
        <taxon>Analgoidea</taxon>
        <taxon>Pyroglyphidae</taxon>
        <taxon>Dermatophagoidinae</taxon>
        <taxon>Dermatophagoides</taxon>
    </lineage>
</organism>
<sequence length="260" mass="30823">MIPSDNVQYLDKNFWEKRYTNNDNNHVTREWLGDYSLFCDYFRQNVSKSLSILILGCGNSLLSEQLFQDGYENIHNIDISSTVIKTMSEHCDKCKQMKWSTMDCRRLDFIDETFDVVIEKATLDVFLVQEKSSWNISNEALQSLRPIGHEIYRVLRKNSGQFFSITFSAPHFRHPLFGKMFDNNLKIKNIEQLGNEFHFFLYHLTNDPSIRESVSCFQYEPPIQIDIKNDGQVFRTSLFWSHDFDNFYVEFLSFFKSEIN</sequence>
<dbReference type="EMBL" id="ASGP02000004">
    <property type="protein sequence ID" value="KAH9511147.1"/>
    <property type="molecule type" value="Genomic_DNA"/>
</dbReference>
<comment type="caution">
    <text evidence="5">The sequence shown here is derived from an EMBL/GenBank/DDBJ whole genome shotgun (WGS) entry which is preliminary data.</text>
</comment>
<dbReference type="PANTHER" id="PTHR12176:SF80">
    <property type="entry name" value="EEF1A LYSINE METHYLTRANSFERASE 4"/>
    <property type="match status" value="1"/>
</dbReference>
<dbReference type="Proteomes" id="UP000790347">
    <property type="component" value="Unassembled WGS sequence"/>
</dbReference>
<evidence type="ECO:0000259" key="4">
    <source>
        <dbReference type="Pfam" id="PF08241"/>
    </source>
</evidence>
<reference evidence="5" key="2">
    <citation type="journal article" date="2022" name="Res Sq">
        <title>Comparative Genomics Reveals Insights into the Divergent Evolution of Astigmatic Mites and Household Pest Adaptations.</title>
        <authorList>
            <person name="Xiong Q."/>
            <person name="Wan A.T.-Y."/>
            <person name="Liu X.-Y."/>
            <person name="Fung C.S.-H."/>
            <person name="Xiao X."/>
            <person name="Malainual N."/>
            <person name="Hou J."/>
            <person name="Wang L."/>
            <person name="Wang M."/>
            <person name="Yang K."/>
            <person name="Cui Y."/>
            <person name="Leung E."/>
            <person name="Nong W."/>
            <person name="Shin S.-K."/>
            <person name="Au S."/>
            <person name="Jeong K.Y."/>
            <person name="Chew F.T."/>
            <person name="Hui J."/>
            <person name="Leung T.F."/>
            <person name="Tungtrongchitr A."/>
            <person name="Zhong N."/>
            <person name="Liu Z."/>
            <person name="Tsui S."/>
        </authorList>
    </citation>
    <scope>NUCLEOTIDE SEQUENCE</scope>
    <source>
        <strain evidence="5">Derf</strain>
        <tissue evidence="5">Whole organism</tissue>
    </source>
</reference>